<name>A0A8J5TLY0_HOMAM</name>
<protein>
    <submittedName>
        <fullName evidence="7">AC transposase-like 3</fullName>
    </submittedName>
</protein>
<gene>
    <name evidence="7" type="primary">AC\T-L3</name>
    <name evidence="7" type="ORF">Hamer_G027891</name>
</gene>
<reference evidence="7" key="1">
    <citation type="journal article" date="2021" name="Sci. Adv.">
        <title>The American lobster genome reveals insights on longevity, neural, and immune adaptations.</title>
        <authorList>
            <person name="Polinski J.M."/>
            <person name="Zimin A.V."/>
            <person name="Clark K.F."/>
            <person name="Kohn A.B."/>
            <person name="Sadowski N."/>
            <person name="Timp W."/>
            <person name="Ptitsyn A."/>
            <person name="Khanna P."/>
            <person name="Romanova D.Y."/>
            <person name="Williams P."/>
            <person name="Greenwood S.J."/>
            <person name="Moroz L.L."/>
            <person name="Walt D.R."/>
            <person name="Bodnar A.G."/>
        </authorList>
    </citation>
    <scope>NUCLEOTIDE SEQUENCE</scope>
    <source>
        <strain evidence="7">GMGI-L3</strain>
    </source>
</reference>
<organism evidence="7 8">
    <name type="scientific">Homarus americanus</name>
    <name type="common">American lobster</name>
    <dbReference type="NCBI Taxonomy" id="6706"/>
    <lineage>
        <taxon>Eukaryota</taxon>
        <taxon>Metazoa</taxon>
        <taxon>Ecdysozoa</taxon>
        <taxon>Arthropoda</taxon>
        <taxon>Crustacea</taxon>
        <taxon>Multicrustacea</taxon>
        <taxon>Malacostraca</taxon>
        <taxon>Eumalacostraca</taxon>
        <taxon>Eucarida</taxon>
        <taxon>Decapoda</taxon>
        <taxon>Pleocyemata</taxon>
        <taxon>Astacidea</taxon>
        <taxon>Nephropoidea</taxon>
        <taxon>Nephropidae</taxon>
        <taxon>Homarus</taxon>
    </lineage>
</organism>
<dbReference type="PANTHER" id="PTHR46481">
    <property type="entry name" value="ZINC FINGER BED DOMAIN-CONTAINING PROTEIN 4"/>
    <property type="match status" value="1"/>
</dbReference>
<evidence type="ECO:0000313" key="8">
    <source>
        <dbReference type="Proteomes" id="UP000747542"/>
    </source>
</evidence>
<dbReference type="PANTHER" id="PTHR46481:SF10">
    <property type="entry name" value="ZINC FINGER BED DOMAIN-CONTAINING PROTEIN 39"/>
    <property type="match status" value="1"/>
</dbReference>
<comment type="subcellular location">
    <subcellularLocation>
        <location evidence="1">Nucleus</location>
    </subcellularLocation>
</comment>
<keyword evidence="2" id="KW-0479">Metal-binding</keyword>
<dbReference type="GO" id="GO:0008270">
    <property type="term" value="F:zinc ion binding"/>
    <property type="evidence" value="ECO:0007669"/>
    <property type="project" value="UniProtKB-KW"/>
</dbReference>
<accession>A0A8J5TLY0</accession>
<feature type="region of interest" description="Disordered" evidence="6">
    <location>
        <begin position="1"/>
        <end position="20"/>
    </location>
</feature>
<evidence type="ECO:0000256" key="2">
    <source>
        <dbReference type="ARBA" id="ARBA00022723"/>
    </source>
</evidence>
<dbReference type="EMBL" id="JAHLQT010002515">
    <property type="protein sequence ID" value="KAG7177345.1"/>
    <property type="molecule type" value="Genomic_DNA"/>
</dbReference>
<dbReference type="SUPFAM" id="SSF53098">
    <property type="entry name" value="Ribonuclease H-like"/>
    <property type="match status" value="1"/>
</dbReference>
<dbReference type="SUPFAM" id="SSF140996">
    <property type="entry name" value="Hermes dimerisation domain"/>
    <property type="match status" value="1"/>
</dbReference>
<feature type="compositionally biased region" description="Basic and acidic residues" evidence="6">
    <location>
        <begin position="1"/>
        <end position="15"/>
    </location>
</feature>
<evidence type="ECO:0000313" key="7">
    <source>
        <dbReference type="EMBL" id="KAG7177345.1"/>
    </source>
</evidence>
<dbReference type="InterPro" id="IPR012337">
    <property type="entry name" value="RNaseH-like_sf"/>
</dbReference>
<keyword evidence="8" id="KW-1185">Reference proteome</keyword>
<evidence type="ECO:0000256" key="4">
    <source>
        <dbReference type="ARBA" id="ARBA00022833"/>
    </source>
</evidence>
<dbReference type="GO" id="GO:0005634">
    <property type="term" value="C:nucleus"/>
    <property type="evidence" value="ECO:0007669"/>
    <property type="project" value="UniProtKB-SubCell"/>
</dbReference>
<keyword evidence="5" id="KW-0539">Nucleus</keyword>
<evidence type="ECO:0000256" key="3">
    <source>
        <dbReference type="ARBA" id="ARBA00022771"/>
    </source>
</evidence>
<sequence length="389" mass="44403">MDKQDISTSDDHSIKDEEDVQMPQLSAALTNFYSANAKRVHKVQYNEYETLRAAEEKKKRESCVSQLRLTSFFKPAQENKFGANHIKQQSMTKKLLESIAYDQLPLSIVESKTFRALLHEAEPQFRFPSRTTLRNSLLLQRAKLIESQLMTEFEHLSRIYLTLDLWTNRRMVSFLAVTVRFINSSWELKSRVIACDQFVERHTAVNIATAYDVRNSAVATVIHKCYSIVAAIRRSAVAALLLEKNGVALQAANTTRWNSQLTMIKSVLKDTSRVNSAIRLLGTKKTLANAQQSSIKKRLHPFLERIDVIAAAAMDPRFKLAWIPCEELQKEKISKIVDLIIAESTKDYKEKVQKEEIQENELSMSINQNNDGIIAKRPCLFAYMPPPGP</sequence>
<evidence type="ECO:0000256" key="6">
    <source>
        <dbReference type="SAM" id="MobiDB-lite"/>
    </source>
</evidence>
<keyword evidence="3" id="KW-0863">Zinc-finger</keyword>
<keyword evidence="4" id="KW-0862">Zinc</keyword>
<dbReference type="Proteomes" id="UP000747542">
    <property type="component" value="Unassembled WGS sequence"/>
</dbReference>
<comment type="caution">
    <text evidence="7">The sequence shown here is derived from an EMBL/GenBank/DDBJ whole genome shotgun (WGS) entry which is preliminary data.</text>
</comment>
<dbReference type="InterPro" id="IPR052035">
    <property type="entry name" value="ZnF_BED_domain_contain"/>
</dbReference>
<evidence type="ECO:0000256" key="5">
    <source>
        <dbReference type="ARBA" id="ARBA00023242"/>
    </source>
</evidence>
<evidence type="ECO:0000256" key="1">
    <source>
        <dbReference type="ARBA" id="ARBA00004123"/>
    </source>
</evidence>
<proteinExistence type="predicted"/>
<dbReference type="AlphaFoldDB" id="A0A8J5TLY0"/>